<protein>
    <submittedName>
        <fullName evidence="4">Prolyl oligopeptidase family serine peptidase</fullName>
    </submittedName>
</protein>
<organism evidence="4 5">
    <name type="scientific">Pseudoalteromonas obscura</name>
    <dbReference type="NCBI Taxonomy" id="3048491"/>
    <lineage>
        <taxon>Bacteria</taxon>
        <taxon>Pseudomonadati</taxon>
        <taxon>Pseudomonadota</taxon>
        <taxon>Gammaproteobacteria</taxon>
        <taxon>Alteromonadales</taxon>
        <taxon>Pseudoalteromonadaceae</taxon>
        <taxon>Pseudoalteromonas</taxon>
    </lineage>
</organism>
<dbReference type="SUPFAM" id="SSF53474">
    <property type="entry name" value="alpha/beta-Hydrolases"/>
    <property type="match status" value="1"/>
</dbReference>
<evidence type="ECO:0000259" key="3">
    <source>
        <dbReference type="Pfam" id="PF00326"/>
    </source>
</evidence>
<dbReference type="Pfam" id="PF00326">
    <property type="entry name" value="Peptidase_S9"/>
    <property type="match status" value="1"/>
</dbReference>
<dbReference type="PANTHER" id="PTHR42776:SF27">
    <property type="entry name" value="DIPEPTIDYL PEPTIDASE FAMILY MEMBER 6"/>
    <property type="match status" value="1"/>
</dbReference>
<sequence>MRIGLLLKLFVLCGVLISNNANASNIELPTSMGIKNQHSCFHDVFSDYDSWFKFVYAKNESNFKRRGIKDYSKPLKQFEKRFNTMFPKTDFDAAKKALDCQRFTYSVNGQEVDGLLIAPKKMTSTQSKVPVVLYNRGGTRNYGDLVFGHVVYSLFPVAMQGYAVIASNYRKDEQYGADNIDEVTRLIDIVENIPQLESNKVNVYGASRGGLTSMQLARERPNKIASIVSVAGVMNSELWAQNRAGIRNNISLIDGYTKNAKAIHNKLSPVQWVDELPNVPVLLMHSKDDTKVSVKHSLQMVEKLKQHDRPHKAIIFPDGGHDIIGYKDKALNHTIQWFKSAAIHKPKNDSI</sequence>
<keyword evidence="2" id="KW-0732">Signal</keyword>
<keyword evidence="1" id="KW-0378">Hydrolase</keyword>
<evidence type="ECO:0000256" key="2">
    <source>
        <dbReference type="SAM" id="SignalP"/>
    </source>
</evidence>
<dbReference type="InterPro" id="IPR001375">
    <property type="entry name" value="Peptidase_S9_cat"/>
</dbReference>
<evidence type="ECO:0000313" key="5">
    <source>
        <dbReference type="Proteomes" id="UP001231915"/>
    </source>
</evidence>
<comment type="caution">
    <text evidence="4">The sequence shown here is derived from an EMBL/GenBank/DDBJ whole genome shotgun (WGS) entry which is preliminary data.</text>
</comment>
<accession>A0ABT7ER14</accession>
<dbReference type="PANTHER" id="PTHR42776">
    <property type="entry name" value="SERINE PEPTIDASE S9 FAMILY MEMBER"/>
    <property type="match status" value="1"/>
</dbReference>
<dbReference type="InterPro" id="IPR029058">
    <property type="entry name" value="AB_hydrolase_fold"/>
</dbReference>
<evidence type="ECO:0000256" key="1">
    <source>
        <dbReference type="ARBA" id="ARBA00022801"/>
    </source>
</evidence>
<gene>
    <name evidence="4" type="ORF">QNM18_20450</name>
</gene>
<feature type="signal peptide" evidence="2">
    <location>
        <begin position="1"/>
        <end position="23"/>
    </location>
</feature>
<evidence type="ECO:0000313" key="4">
    <source>
        <dbReference type="EMBL" id="MDK2597433.1"/>
    </source>
</evidence>
<feature type="chain" id="PRO_5046863171" evidence="2">
    <location>
        <begin position="24"/>
        <end position="351"/>
    </location>
</feature>
<dbReference type="Proteomes" id="UP001231915">
    <property type="component" value="Unassembled WGS sequence"/>
</dbReference>
<proteinExistence type="predicted"/>
<reference evidence="4 5" key="1">
    <citation type="submission" date="2023-05" db="EMBL/GenBank/DDBJ databases">
        <title>Pseudoalteromonas ardens sp. nov., Pseudoalteromonas obscura sp. nov., and Pseudoalteromonas umbrosa sp. nov., isolated from the coral Montipora capitata.</title>
        <authorList>
            <person name="Thomas E.M."/>
            <person name="Smith E.M."/>
            <person name="Papke E."/>
            <person name="Shlafstein M.D."/>
            <person name="Oline D.K."/>
            <person name="Videau P."/>
            <person name="Saw J.H."/>
            <person name="Strangman W.K."/>
            <person name="Ushijima B."/>
        </authorList>
    </citation>
    <scope>NUCLEOTIDE SEQUENCE [LARGE SCALE GENOMIC DNA]</scope>
    <source>
        <strain evidence="4 5">P94</strain>
    </source>
</reference>
<dbReference type="Gene3D" id="3.40.50.1820">
    <property type="entry name" value="alpha/beta hydrolase"/>
    <property type="match status" value="1"/>
</dbReference>
<dbReference type="EMBL" id="JASJUT010000010">
    <property type="protein sequence ID" value="MDK2597433.1"/>
    <property type="molecule type" value="Genomic_DNA"/>
</dbReference>
<dbReference type="RefSeq" id="WP_284138298.1">
    <property type="nucleotide sequence ID" value="NZ_JASJUT010000010.1"/>
</dbReference>
<feature type="domain" description="Peptidase S9 prolyl oligopeptidase catalytic" evidence="3">
    <location>
        <begin position="172"/>
        <end position="340"/>
    </location>
</feature>
<keyword evidence="5" id="KW-1185">Reference proteome</keyword>
<name>A0ABT7ER14_9GAMM</name>